<proteinExistence type="predicted"/>
<dbReference type="EMBL" id="UAPQ01000001">
    <property type="protein sequence ID" value="SPT52692.1"/>
    <property type="molecule type" value="Genomic_DNA"/>
</dbReference>
<accession>A0ABY1VMJ1</accession>
<sequence length="111" mass="11925">MLLAARLLVRSYAGVMPSYRSILVIGSMRPGARPEAIEAAARAAVAQSTTLEAFQVDVMRGEPRVTVRFTASDDADAHPVHERIVTQVREQAAVPRAVLAKVVGGRSVPVY</sequence>
<evidence type="ECO:0000313" key="2">
    <source>
        <dbReference type="Proteomes" id="UP000250006"/>
    </source>
</evidence>
<comment type="caution">
    <text evidence="1">The sequence shown here is derived from an EMBL/GenBank/DDBJ whole genome shotgun (WGS) entry which is preliminary data.</text>
</comment>
<organism evidence="1 2">
    <name type="scientific">Actinomyces bovis</name>
    <dbReference type="NCBI Taxonomy" id="1658"/>
    <lineage>
        <taxon>Bacteria</taxon>
        <taxon>Bacillati</taxon>
        <taxon>Actinomycetota</taxon>
        <taxon>Actinomycetes</taxon>
        <taxon>Actinomycetales</taxon>
        <taxon>Actinomycetaceae</taxon>
        <taxon>Actinomyces</taxon>
    </lineage>
</organism>
<reference evidence="1 2" key="1">
    <citation type="submission" date="2018-06" db="EMBL/GenBank/DDBJ databases">
        <authorList>
            <consortium name="Pathogen Informatics"/>
            <person name="Doyle S."/>
        </authorList>
    </citation>
    <scope>NUCLEOTIDE SEQUENCE [LARGE SCALE GENOMIC DNA]</scope>
    <source>
        <strain evidence="1 2">NCTC11535</strain>
    </source>
</reference>
<dbReference type="Proteomes" id="UP000250006">
    <property type="component" value="Unassembled WGS sequence"/>
</dbReference>
<evidence type="ECO:0000313" key="1">
    <source>
        <dbReference type="EMBL" id="SPT52692.1"/>
    </source>
</evidence>
<keyword evidence="2" id="KW-1185">Reference proteome</keyword>
<protein>
    <submittedName>
        <fullName evidence="1">Uncharacterized protein</fullName>
    </submittedName>
</protein>
<gene>
    <name evidence="1" type="ORF">NCTC11535_00343</name>
</gene>
<name>A0ABY1VMJ1_9ACTO</name>